<keyword evidence="1" id="KW-0812">Transmembrane</keyword>
<reference evidence="2 3" key="1">
    <citation type="submission" date="2014-06" db="EMBL/GenBank/DDBJ databases">
        <authorList>
            <person name="Teng J.L."/>
            <person name="Huang Y."/>
            <person name="Tse H."/>
            <person name="Lau S.K."/>
            <person name="Woo P.C."/>
        </authorList>
    </citation>
    <scope>NUCLEOTIDE SEQUENCE [LARGE SCALE GENOMIC DNA]</scope>
    <source>
        <strain evidence="2 3">HKU4</strain>
    </source>
</reference>
<evidence type="ECO:0000313" key="3">
    <source>
        <dbReference type="Proteomes" id="UP000030019"/>
    </source>
</evidence>
<dbReference type="EMBL" id="JPEN01000099">
    <property type="protein sequence ID" value="KGM36526.1"/>
    <property type="molecule type" value="Genomic_DNA"/>
</dbReference>
<keyword evidence="1" id="KW-0472">Membrane</keyword>
<name>A0A0A0DCV8_9STRE</name>
<dbReference type="Proteomes" id="UP000030019">
    <property type="component" value="Unassembled WGS sequence"/>
</dbReference>
<feature type="transmembrane region" description="Helical" evidence="1">
    <location>
        <begin position="36"/>
        <end position="57"/>
    </location>
</feature>
<evidence type="ECO:0000256" key="1">
    <source>
        <dbReference type="SAM" id="Phobius"/>
    </source>
</evidence>
<dbReference type="PATRIC" id="fig|176090.4.peg.1686"/>
<protein>
    <submittedName>
        <fullName evidence="2">Uncharacterized protein</fullName>
    </submittedName>
</protein>
<dbReference type="AlphaFoldDB" id="A0A0A0DCV8"/>
<proteinExistence type="predicted"/>
<keyword evidence="3" id="KW-1185">Reference proteome</keyword>
<feature type="transmembrane region" description="Helical" evidence="1">
    <location>
        <begin position="5"/>
        <end position="24"/>
    </location>
</feature>
<organism evidence="2 3">
    <name type="scientific">Streptococcus sinensis</name>
    <dbReference type="NCBI Taxonomy" id="176090"/>
    <lineage>
        <taxon>Bacteria</taxon>
        <taxon>Bacillati</taxon>
        <taxon>Bacillota</taxon>
        <taxon>Bacilli</taxon>
        <taxon>Lactobacillales</taxon>
        <taxon>Streptococcaceae</taxon>
        <taxon>Streptococcus</taxon>
    </lineage>
</organism>
<sequence length="91" mass="10380">MSKAIIKTSISMSFSISTIYYTILKTEFQPFKLLEFNFSILACFLLFLKLTLVKVSIEAINRHVLVMVALLNDMPIAHDQDQVRIANSGQR</sequence>
<accession>A0A0A0DCV8</accession>
<keyword evidence="1" id="KW-1133">Transmembrane helix</keyword>
<comment type="caution">
    <text evidence="2">The sequence shown here is derived from an EMBL/GenBank/DDBJ whole genome shotgun (WGS) entry which is preliminary data.</text>
</comment>
<evidence type="ECO:0000313" key="2">
    <source>
        <dbReference type="EMBL" id="KGM36526.1"/>
    </source>
</evidence>
<gene>
    <name evidence="2" type="ORF">SSIN_1739</name>
</gene>